<dbReference type="InterPro" id="IPR025344">
    <property type="entry name" value="CDP1-like_IMS"/>
</dbReference>
<proteinExistence type="predicted"/>
<organism evidence="4 5">
    <name type="scientific">Euhalothece natronophila Z-M001</name>
    <dbReference type="NCBI Taxonomy" id="522448"/>
    <lineage>
        <taxon>Bacteria</taxon>
        <taxon>Bacillati</taxon>
        <taxon>Cyanobacteriota</taxon>
        <taxon>Cyanophyceae</taxon>
        <taxon>Oscillatoriophycideae</taxon>
        <taxon>Chroococcales</taxon>
        <taxon>Halothecacae</taxon>
        <taxon>Halothece cluster</taxon>
        <taxon>Euhalothece</taxon>
    </lineage>
</organism>
<evidence type="ECO:0000259" key="3">
    <source>
        <dbReference type="Pfam" id="PF13355"/>
    </source>
</evidence>
<dbReference type="AlphaFoldDB" id="A0A5B8NLJ0"/>
<gene>
    <name evidence="4" type="ORF">FRE64_07985</name>
</gene>
<protein>
    <submittedName>
        <fullName evidence="4">DUF4101 domain-containing protein</fullName>
    </submittedName>
</protein>
<accession>A0A5B8NLJ0</accession>
<keyword evidence="2" id="KW-1133">Transmembrane helix</keyword>
<dbReference type="Proteomes" id="UP000318453">
    <property type="component" value="Chromosome"/>
</dbReference>
<evidence type="ECO:0000313" key="4">
    <source>
        <dbReference type="EMBL" id="QDZ39886.1"/>
    </source>
</evidence>
<evidence type="ECO:0000256" key="2">
    <source>
        <dbReference type="SAM" id="Phobius"/>
    </source>
</evidence>
<dbReference type="OrthoDB" id="561399at2"/>
<keyword evidence="5" id="KW-1185">Reference proteome</keyword>
<keyword evidence="2" id="KW-0812">Transmembrane</keyword>
<feature type="compositionally biased region" description="Polar residues" evidence="1">
    <location>
        <begin position="75"/>
        <end position="85"/>
    </location>
</feature>
<dbReference type="RefSeq" id="WP_146295482.1">
    <property type="nucleotide sequence ID" value="NZ_CP042326.1"/>
</dbReference>
<keyword evidence="2" id="KW-0472">Membrane</keyword>
<feature type="domain" description="Plastid division protein CDP1-like IMS" evidence="3">
    <location>
        <begin position="90"/>
        <end position="205"/>
    </location>
</feature>
<reference evidence="4" key="1">
    <citation type="submission" date="2019-08" db="EMBL/GenBank/DDBJ databases">
        <title>Carotenoids and Carotenoid Binding Proteins in the Halophilic Cyanobacterium Euhalothece sp. ZM00.</title>
        <authorList>
            <person name="Cho S.M."/>
            <person name="Song J.Y."/>
            <person name="Park Y.-I."/>
        </authorList>
    </citation>
    <scope>NUCLEOTIDE SEQUENCE [LARGE SCALE GENOMIC DNA]</scope>
    <source>
        <strain evidence="4">Z-M001</strain>
    </source>
</reference>
<evidence type="ECO:0000256" key="1">
    <source>
        <dbReference type="SAM" id="MobiDB-lite"/>
    </source>
</evidence>
<feature type="region of interest" description="Disordered" evidence="1">
    <location>
        <begin position="47"/>
        <end position="85"/>
    </location>
</feature>
<dbReference type="KEGG" id="enn:FRE64_07985"/>
<feature type="compositionally biased region" description="Low complexity" evidence="1">
    <location>
        <begin position="47"/>
        <end position="65"/>
    </location>
</feature>
<feature type="transmembrane region" description="Helical" evidence="2">
    <location>
        <begin position="12"/>
        <end position="30"/>
    </location>
</feature>
<dbReference type="EMBL" id="CP042326">
    <property type="protein sequence ID" value="QDZ39886.1"/>
    <property type="molecule type" value="Genomic_DNA"/>
</dbReference>
<sequence length="225" mass="25500">MDQDKIKRQNLISIGSIITGIIMIIFILNFNNPNLRGQFSSIFSNFGSDSGGSSTQNRSSDSSSSSEEDSRPQNGQISQQEKSSLSDQEAVALIERWQNSKQQIFAPPYNRRLASRILTGEAYTDNSGAIDWLEDNGGYYTYNLTSIEDTSNFYQNGNSGHIEVVVREQRTLCMNGRPSQDDNTIDDKRLVRYNLRNERGEWRISSYDTQNVINQRSNPNKSCEL</sequence>
<name>A0A5B8NLJ0_9CHRO</name>
<evidence type="ECO:0000313" key="5">
    <source>
        <dbReference type="Proteomes" id="UP000318453"/>
    </source>
</evidence>
<dbReference type="Pfam" id="PF13355">
    <property type="entry name" value="ARC6-like_IMS"/>
    <property type="match status" value="1"/>
</dbReference>